<feature type="domain" description="HPt" evidence="3">
    <location>
        <begin position="19"/>
        <end position="112"/>
    </location>
</feature>
<dbReference type="InterPro" id="IPR008207">
    <property type="entry name" value="Sig_transdc_His_kin_Hpt_dom"/>
</dbReference>
<dbReference type="InterPro" id="IPR036641">
    <property type="entry name" value="HPT_dom_sf"/>
</dbReference>
<organism evidence="4 5">
    <name type="scientific">Alloalcanivorax venustensis ISO4</name>
    <dbReference type="NCBI Taxonomy" id="1177184"/>
    <lineage>
        <taxon>Bacteria</taxon>
        <taxon>Pseudomonadati</taxon>
        <taxon>Pseudomonadota</taxon>
        <taxon>Gammaproteobacteria</taxon>
        <taxon>Oceanospirillales</taxon>
        <taxon>Alcanivoracaceae</taxon>
        <taxon>Alloalcanivorax</taxon>
    </lineage>
</organism>
<sequence length="112" mass="11951">MEQPPVLDSAVINELREIMGGDFDTLVASYIRDGGQRLQALHDALAAGDAEAVRQQAHSFKGSSGNLGALRVTGICLEIEQYARERDLAAAGTLMEALENQFQKSCDALGAC</sequence>
<dbReference type="Pfam" id="PF01627">
    <property type="entry name" value="Hpt"/>
    <property type="match status" value="1"/>
</dbReference>
<dbReference type="Proteomes" id="UP000644441">
    <property type="component" value="Unassembled WGS sequence"/>
</dbReference>
<dbReference type="CDD" id="cd00088">
    <property type="entry name" value="HPT"/>
    <property type="match status" value="1"/>
</dbReference>
<dbReference type="PROSITE" id="PS50894">
    <property type="entry name" value="HPT"/>
    <property type="match status" value="1"/>
</dbReference>
<dbReference type="GeneID" id="99767301"/>
<evidence type="ECO:0000256" key="1">
    <source>
        <dbReference type="ARBA" id="ARBA00023012"/>
    </source>
</evidence>
<keyword evidence="2" id="KW-0597">Phosphoprotein</keyword>
<keyword evidence="1" id="KW-0902">Two-component regulatory system</keyword>
<reference evidence="4 5" key="1">
    <citation type="submission" date="2012-09" db="EMBL/GenBank/DDBJ databases">
        <title>Genome Sequence of alkane-degrading Bacterium Alcanivorax venustensis ISO4.</title>
        <authorList>
            <person name="Lai Q."/>
            <person name="Shao Z."/>
        </authorList>
    </citation>
    <scope>NUCLEOTIDE SEQUENCE [LARGE SCALE GENOMIC DNA]</scope>
    <source>
        <strain evidence="4 5">ISO4</strain>
    </source>
</reference>
<evidence type="ECO:0000256" key="2">
    <source>
        <dbReference type="PROSITE-ProRule" id="PRU00110"/>
    </source>
</evidence>
<proteinExistence type="predicted"/>
<protein>
    <submittedName>
        <fullName evidence="4">Two-component hybrid sensor and regulator</fullName>
    </submittedName>
</protein>
<dbReference type="EMBL" id="ARXR01000006">
    <property type="protein sequence ID" value="MBF5052433.1"/>
    <property type="molecule type" value="Genomic_DNA"/>
</dbReference>
<evidence type="ECO:0000259" key="3">
    <source>
        <dbReference type="PROSITE" id="PS50894"/>
    </source>
</evidence>
<dbReference type="Gene3D" id="1.20.120.160">
    <property type="entry name" value="HPT domain"/>
    <property type="match status" value="1"/>
</dbReference>
<comment type="caution">
    <text evidence="4">The sequence shown here is derived from an EMBL/GenBank/DDBJ whole genome shotgun (WGS) entry which is preliminary data.</text>
</comment>
<evidence type="ECO:0000313" key="4">
    <source>
        <dbReference type="EMBL" id="MBF5052433.1"/>
    </source>
</evidence>
<keyword evidence="5" id="KW-1185">Reference proteome</keyword>
<feature type="modified residue" description="Phosphohistidine" evidence="2">
    <location>
        <position position="58"/>
    </location>
</feature>
<gene>
    <name evidence="4" type="ORF">ISO4_01035</name>
</gene>
<dbReference type="RefSeq" id="WP_194855400.1">
    <property type="nucleotide sequence ID" value="NZ_ARXR01000006.1"/>
</dbReference>
<name>A0ABS0AEC9_9GAMM</name>
<accession>A0ABS0AEC9</accession>
<dbReference type="SUPFAM" id="SSF47226">
    <property type="entry name" value="Histidine-containing phosphotransfer domain, HPT domain"/>
    <property type="match status" value="1"/>
</dbReference>
<evidence type="ECO:0000313" key="5">
    <source>
        <dbReference type="Proteomes" id="UP000644441"/>
    </source>
</evidence>